<gene>
    <name evidence="1" type="ORF">F5144DRAFT_588897</name>
</gene>
<protein>
    <submittedName>
        <fullName evidence="1">Uncharacterized protein</fullName>
    </submittedName>
</protein>
<organism evidence="1 2">
    <name type="scientific">Chaetomium tenue</name>
    <dbReference type="NCBI Taxonomy" id="1854479"/>
    <lineage>
        <taxon>Eukaryota</taxon>
        <taxon>Fungi</taxon>
        <taxon>Dikarya</taxon>
        <taxon>Ascomycota</taxon>
        <taxon>Pezizomycotina</taxon>
        <taxon>Sordariomycetes</taxon>
        <taxon>Sordariomycetidae</taxon>
        <taxon>Sordariales</taxon>
        <taxon>Chaetomiaceae</taxon>
        <taxon>Chaetomium</taxon>
    </lineage>
</organism>
<evidence type="ECO:0000313" key="1">
    <source>
        <dbReference type="EMBL" id="KAH6650417.1"/>
    </source>
</evidence>
<proteinExistence type="predicted"/>
<keyword evidence="2" id="KW-1185">Reference proteome</keyword>
<dbReference type="EMBL" id="JAGIZQ010000001">
    <property type="protein sequence ID" value="KAH6650417.1"/>
    <property type="molecule type" value="Genomic_DNA"/>
</dbReference>
<accession>A0ACB7PQ50</accession>
<reference evidence="1 2" key="1">
    <citation type="journal article" date="2021" name="Nat. Commun.">
        <title>Genetic determinants of endophytism in the Arabidopsis root mycobiome.</title>
        <authorList>
            <person name="Mesny F."/>
            <person name="Miyauchi S."/>
            <person name="Thiergart T."/>
            <person name="Pickel B."/>
            <person name="Atanasova L."/>
            <person name="Karlsson M."/>
            <person name="Huettel B."/>
            <person name="Barry K.W."/>
            <person name="Haridas S."/>
            <person name="Chen C."/>
            <person name="Bauer D."/>
            <person name="Andreopoulos W."/>
            <person name="Pangilinan J."/>
            <person name="LaButti K."/>
            <person name="Riley R."/>
            <person name="Lipzen A."/>
            <person name="Clum A."/>
            <person name="Drula E."/>
            <person name="Henrissat B."/>
            <person name="Kohler A."/>
            <person name="Grigoriev I.V."/>
            <person name="Martin F.M."/>
            <person name="Hacquard S."/>
        </authorList>
    </citation>
    <scope>NUCLEOTIDE SEQUENCE [LARGE SCALE GENOMIC DNA]</scope>
    <source>
        <strain evidence="1 2">MPI-SDFR-AT-0079</strain>
    </source>
</reference>
<name>A0ACB7PQ50_9PEZI</name>
<sequence>MPPGSAVLSTSWAERDRMAAVLRLTFRTPAPALGHGCGYEARDHAISNSSRGLSTNVRLLRGSPRPRFNTITEVQWCQRPDCLVEASFCDDAQSSEAVGFPLALKRFLYWRCDSVHATAILQPDGTLPGLGSLAGSAVLLGT</sequence>
<dbReference type="Proteomes" id="UP000724584">
    <property type="component" value="Unassembled WGS sequence"/>
</dbReference>
<evidence type="ECO:0000313" key="2">
    <source>
        <dbReference type="Proteomes" id="UP000724584"/>
    </source>
</evidence>
<comment type="caution">
    <text evidence="1">The sequence shown here is derived from an EMBL/GenBank/DDBJ whole genome shotgun (WGS) entry which is preliminary data.</text>
</comment>